<organism evidence="2 3">
    <name type="scientific">Mycena metata</name>
    <dbReference type="NCBI Taxonomy" id="1033252"/>
    <lineage>
        <taxon>Eukaryota</taxon>
        <taxon>Fungi</taxon>
        <taxon>Dikarya</taxon>
        <taxon>Basidiomycota</taxon>
        <taxon>Agaricomycotina</taxon>
        <taxon>Agaricomycetes</taxon>
        <taxon>Agaricomycetidae</taxon>
        <taxon>Agaricales</taxon>
        <taxon>Marasmiineae</taxon>
        <taxon>Mycenaceae</taxon>
        <taxon>Mycena</taxon>
    </lineage>
</organism>
<evidence type="ECO:0000313" key="2">
    <source>
        <dbReference type="EMBL" id="KAJ7771684.1"/>
    </source>
</evidence>
<dbReference type="EMBL" id="JARKIB010000015">
    <property type="protein sequence ID" value="KAJ7771684.1"/>
    <property type="molecule type" value="Genomic_DNA"/>
</dbReference>
<reference evidence="2" key="1">
    <citation type="submission" date="2023-03" db="EMBL/GenBank/DDBJ databases">
        <title>Massive genome expansion in bonnet fungi (Mycena s.s.) driven by repeated elements and novel gene families across ecological guilds.</title>
        <authorList>
            <consortium name="Lawrence Berkeley National Laboratory"/>
            <person name="Harder C.B."/>
            <person name="Miyauchi S."/>
            <person name="Viragh M."/>
            <person name="Kuo A."/>
            <person name="Thoen E."/>
            <person name="Andreopoulos B."/>
            <person name="Lu D."/>
            <person name="Skrede I."/>
            <person name="Drula E."/>
            <person name="Henrissat B."/>
            <person name="Morin E."/>
            <person name="Kohler A."/>
            <person name="Barry K."/>
            <person name="LaButti K."/>
            <person name="Morin E."/>
            <person name="Salamov A."/>
            <person name="Lipzen A."/>
            <person name="Mereny Z."/>
            <person name="Hegedus B."/>
            <person name="Baldrian P."/>
            <person name="Stursova M."/>
            <person name="Weitz H."/>
            <person name="Taylor A."/>
            <person name="Grigoriev I.V."/>
            <person name="Nagy L.G."/>
            <person name="Martin F."/>
            <person name="Kauserud H."/>
        </authorList>
    </citation>
    <scope>NUCLEOTIDE SEQUENCE</scope>
    <source>
        <strain evidence="2">CBHHK182m</strain>
    </source>
</reference>
<evidence type="ECO:0000313" key="3">
    <source>
        <dbReference type="Proteomes" id="UP001215598"/>
    </source>
</evidence>
<keyword evidence="3" id="KW-1185">Reference proteome</keyword>
<proteinExistence type="predicted"/>
<comment type="caution">
    <text evidence="2">The sequence shown here is derived from an EMBL/GenBank/DDBJ whole genome shotgun (WGS) entry which is preliminary data.</text>
</comment>
<dbReference type="Proteomes" id="UP001215598">
    <property type="component" value="Unassembled WGS sequence"/>
</dbReference>
<sequence>MDKNSFRSRSTPLTSSKSPSNTLTSHPSSQQRPRGLLQRTVEDALQSTLKLEHETNEFVQIVEKLQELADQTLRFHMPIFPQKSALDSFVNKTIKSLPQFFGTCPEDIDLLHHLQRYAACYLAHKSGYFERPGSGWSAPLSGIKIRLKARPVSAGPPALSREGHKKGGPQTSATPAIQDFLAGCYPPMVHLLDAFQHARITGEIHLQSLAQRNEDALRQYLSSTTLCTTALEVEALVQGFLQIPVQER</sequence>
<accession>A0AAD7JVU7</accession>
<dbReference type="AlphaFoldDB" id="A0AAD7JVU7"/>
<evidence type="ECO:0000256" key="1">
    <source>
        <dbReference type="SAM" id="MobiDB-lite"/>
    </source>
</evidence>
<name>A0AAD7JVU7_9AGAR</name>
<feature type="region of interest" description="Disordered" evidence="1">
    <location>
        <begin position="153"/>
        <end position="172"/>
    </location>
</feature>
<gene>
    <name evidence="2" type="ORF">B0H16DRAFT_191718</name>
</gene>
<feature type="region of interest" description="Disordered" evidence="1">
    <location>
        <begin position="1"/>
        <end position="36"/>
    </location>
</feature>
<feature type="compositionally biased region" description="Polar residues" evidence="1">
    <location>
        <begin position="7"/>
        <end position="32"/>
    </location>
</feature>
<protein>
    <submittedName>
        <fullName evidence="2">Uncharacterized protein</fullName>
    </submittedName>
</protein>